<dbReference type="InterPro" id="IPR011067">
    <property type="entry name" value="Plasmid_toxin/cell-grow_inhib"/>
</dbReference>
<comment type="caution">
    <text evidence="1">The sequence shown here is derived from an EMBL/GenBank/DDBJ whole genome shotgun (WGS) entry which is preliminary data.</text>
</comment>
<dbReference type="PANTHER" id="PTHR33988">
    <property type="entry name" value="ENDORIBONUCLEASE MAZF-RELATED"/>
    <property type="match status" value="1"/>
</dbReference>
<dbReference type="GO" id="GO:0004521">
    <property type="term" value="F:RNA endonuclease activity"/>
    <property type="evidence" value="ECO:0007669"/>
    <property type="project" value="TreeGrafter"/>
</dbReference>
<dbReference type="SUPFAM" id="SSF50118">
    <property type="entry name" value="Cell growth inhibitor/plasmid maintenance toxic component"/>
    <property type="match status" value="1"/>
</dbReference>
<gene>
    <name evidence="1" type="ORF">S01H1_13095</name>
</gene>
<dbReference type="GO" id="GO:0006402">
    <property type="term" value="P:mRNA catabolic process"/>
    <property type="evidence" value="ECO:0007669"/>
    <property type="project" value="TreeGrafter"/>
</dbReference>
<dbReference type="InterPro" id="IPR003477">
    <property type="entry name" value="PemK-like"/>
</dbReference>
<dbReference type="AlphaFoldDB" id="X0SB38"/>
<proteinExistence type="predicted"/>
<organism evidence="1">
    <name type="scientific">marine sediment metagenome</name>
    <dbReference type="NCBI Taxonomy" id="412755"/>
    <lineage>
        <taxon>unclassified sequences</taxon>
        <taxon>metagenomes</taxon>
        <taxon>ecological metagenomes</taxon>
    </lineage>
</organism>
<dbReference type="GO" id="GO:0016075">
    <property type="term" value="P:rRNA catabolic process"/>
    <property type="evidence" value="ECO:0007669"/>
    <property type="project" value="TreeGrafter"/>
</dbReference>
<evidence type="ECO:0000313" key="1">
    <source>
        <dbReference type="EMBL" id="GAF73122.1"/>
    </source>
</evidence>
<accession>X0SB38</accession>
<dbReference type="Pfam" id="PF02452">
    <property type="entry name" value="PemK_toxin"/>
    <property type="match status" value="1"/>
</dbReference>
<dbReference type="EMBL" id="BARS01006749">
    <property type="protein sequence ID" value="GAF73122.1"/>
    <property type="molecule type" value="Genomic_DNA"/>
</dbReference>
<dbReference type="Gene3D" id="2.30.30.110">
    <property type="match status" value="1"/>
</dbReference>
<dbReference type="GO" id="GO:0003677">
    <property type="term" value="F:DNA binding"/>
    <property type="evidence" value="ECO:0007669"/>
    <property type="project" value="InterPro"/>
</dbReference>
<protein>
    <recommendedName>
        <fullName evidence="2">mRNA interferase</fullName>
    </recommendedName>
</protein>
<name>X0SB38_9ZZZZ</name>
<sequence length="111" mass="12551">MPFYIPRQGDIITITLDPQSDHEQKGRRPALVVSKDLFNHSTGLAIVCPLTKTERGFPFHVPVTENSSLTGFIMVEQVKLVDFRTRRAKRIEHASDELLSNVLSILDACIY</sequence>
<reference evidence="1" key="1">
    <citation type="journal article" date="2014" name="Front. Microbiol.">
        <title>High frequency of phylogenetically diverse reductive dehalogenase-homologous genes in deep subseafloor sedimentary metagenomes.</title>
        <authorList>
            <person name="Kawai M."/>
            <person name="Futagami T."/>
            <person name="Toyoda A."/>
            <person name="Takaki Y."/>
            <person name="Nishi S."/>
            <person name="Hori S."/>
            <person name="Arai W."/>
            <person name="Tsubouchi T."/>
            <person name="Morono Y."/>
            <person name="Uchiyama I."/>
            <person name="Ito T."/>
            <person name="Fujiyama A."/>
            <person name="Inagaki F."/>
            <person name="Takami H."/>
        </authorList>
    </citation>
    <scope>NUCLEOTIDE SEQUENCE</scope>
    <source>
        <strain evidence="1">Expedition CK06-06</strain>
    </source>
</reference>
<dbReference type="PANTHER" id="PTHR33988:SF3">
    <property type="entry name" value="ENDORIBONUCLEASE TOXIN CHPB-RELATED"/>
    <property type="match status" value="1"/>
</dbReference>
<evidence type="ECO:0008006" key="2">
    <source>
        <dbReference type="Google" id="ProtNLM"/>
    </source>
</evidence>